<evidence type="ECO:0000256" key="1">
    <source>
        <dbReference type="SAM" id="MobiDB-lite"/>
    </source>
</evidence>
<dbReference type="EMBL" id="JOKJ01000001">
    <property type="protein sequence ID" value="KEQ11142.1"/>
    <property type="molecule type" value="Genomic_DNA"/>
</dbReference>
<evidence type="ECO:0000256" key="2">
    <source>
        <dbReference type="SAM" id="SignalP"/>
    </source>
</evidence>
<organism evidence="3 4">
    <name type="scientific">Pseudorhizobium pelagicum</name>
    <dbReference type="NCBI Taxonomy" id="1509405"/>
    <lineage>
        <taxon>Bacteria</taxon>
        <taxon>Pseudomonadati</taxon>
        <taxon>Pseudomonadota</taxon>
        <taxon>Alphaproteobacteria</taxon>
        <taxon>Hyphomicrobiales</taxon>
        <taxon>Rhizobiaceae</taxon>
        <taxon>Rhizobium/Agrobacterium group</taxon>
        <taxon>Pseudorhizobium</taxon>
    </lineage>
</organism>
<dbReference type="RefSeq" id="WP_037166132.1">
    <property type="nucleotide sequence ID" value="NZ_CAJXID010000003.1"/>
</dbReference>
<keyword evidence="2" id="KW-0732">Signal</keyword>
<feature type="chain" id="PRO_5037264339" evidence="2">
    <location>
        <begin position="21"/>
        <end position="225"/>
    </location>
</feature>
<evidence type="ECO:0000313" key="3">
    <source>
        <dbReference type="EMBL" id="KEQ11142.1"/>
    </source>
</evidence>
<feature type="region of interest" description="Disordered" evidence="1">
    <location>
        <begin position="142"/>
        <end position="225"/>
    </location>
</feature>
<dbReference type="AlphaFoldDB" id="A0A922P3H1"/>
<comment type="caution">
    <text evidence="3">The sequence shown here is derived from an EMBL/GenBank/DDBJ whole genome shotgun (WGS) entry which is preliminary data.</text>
</comment>
<protein>
    <submittedName>
        <fullName evidence="3">Uncharacterized protein</fullName>
    </submittedName>
</protein>
<keyword evidence="4" id="KW-1185">Reference proteome</keyword>
<reference evidence="3 4" key="1">
    <citation type="submission" date="2014-06" db="EMBL/GenBank/DDBJ databases">
        <title>Rhizobium pelagicum/R2-400B4.</title>
        <authorList>
            <person name="Kimes N.E."/>
            <person name="Lopez-Perez M."/>
        </authorList>
    </citation>
    <scope>NUCLEOTIDE SEQUENCE [LARGE SCALE GENOMIC DNA]</scope>
    <source>
        <strain evidence="3 4">R2-400B4</strain>
    </source>
</reference>
<dbReference type="Proteomes" id="UP000052167">
    <property type="component" value="Unassembled WGS sequence"/>
</dbReference>
<feature type="signal peptide" evidence="2">
    <location>
        <begin position="1"/>
        <end position="20"/>
    </location>
</feature>
<sequence length="225" mass="23781">MNTRLVAAALLVVLPGAAAADQTAICQSLYRRLAAIPTIIGSTAEVRRQADALRQIDDDIRYLRTEMRRAGCGSGSIVSYGRSDDVCFQITDELRRAQAARDTIRSRQGSRSLVRPDGERNAIIAAIEANQCRDIATMPLSSAVEPPADTPAVTVPDVLPQSGSSITSISPKDPPPAKTAAAPPPPPERPYDPSTNVRSVGPTFLPDDSSIDLANPAAGGAQTRQ</sequence>
<proteinExistence type="predicted"/>
<name>A0A922P3H1_9HYPH</name>
<accession>A0A922P3H1</accession>
<dbReference type="OrthoDB" id="7850882at2"/>
<feature type="compositionally biased region" description="Pro residues" evidence="1">
    <location>
        <begin position="172"/>
        <end position="188"/>
    </location>
</feature>
<gene>
    <name evidence="3" type="ORF">GV68_02355</name>
</gene>
<evidence type="ECO:0000313" key="4">
    <source>
        <dbReference type="Proteomes" id="UP000052167"/>
    </source>
</evidence>
<feature type="compositionally biased region" description="Polar residues" evidence="1">
    <location>
        <begin position="161"/>
        <end position="170"/>
    </location>
</feature>